<feature type="transmembrane region" description="Helical" evidence="6">
    <location>
        <begin position="198"/>
        <end position="218"/>
    </location>
</feature>
<feature type="transmembrane region" description="Helical" evidence="6">
    <location>
        <begin position="75"/>
        <end position="101"/>
    </location>
</feature>
<evidence type="ECO:0000256" key="4">
    <source>
        <dbReference type="ARBA" id="ARBA00023136"/>
    </source>
</evidence>
<evidence type="ECO:0000259" key="7">
    <source>
        <dbReference type="PROSITE" id="PS50262"/>
    </source>
</evidence>
<evidence type="ECO:0000313" key="9">
    <source>
        <dbReference type="RefSeq" id="XP_023931056.1"/>
    </source>
</evidence>
<dbReference type="GO" id="GO:0004930">
    <property type="term" value="F:G protein-coupled receptor activity"/>
    <property type="evidence" value="ECO:0007669"/>
    <property type="project" value="UniProtKB-KW"/>
</dbReference>
<dbReference type="Pfam" id="PF00001">
    <property type="entry name" value="7tm_1"/>
    <property type="match status" value="1"/>
</dbReference>
<keyword evidence="5" id="KW-0675">Receptor</keyword>
<keyword evidence="5" id="KW-0807">Transducer</keyword>
<dbReference type="SUPFAM" id="SSF81321">
    <property type="entry name" value="Family A G protein-coupled receptor-like"/>
    <property type="match status" value="1"/>
</dbReference>
<organism evidence="8 9">
    <name type="scientific">Lingula anatina</name>
    <name type="common">Brachiopod</name>
    <name type="synonym">Lingula unguis</name>
    <dbReference type="NCBI Taxonomy" id="7574"/>
    <lineage>
        <taxon>Eukaryota</taxon>
        <taxon>Metazoa</taxon>
        <taxon>Spiralia</taxon>
        <taxon>Lophotrochozoa</taxon>
        <taxon>Brachiopoda</taxon>
        <taxon>Linguliformea</taxon>
        <taxon>Lingulata</taxon>
        <taxon>Lingulida</taxon>
        <taxon>Linguloidea</taxon>
        <taxon>Lingulidae</taxon>
        <taxon>Lingula</taxon>
    </lineage>
</organism>
<keyword evidence="5" id="KW-0297">G-protein coupled receptor</keyword>
<evidence type="ECO:0000256" key="6">
    <source>
        <dbReference type="SAM" id="Phobius"/>
    </source>
</evidence>
<evidence type="ECO:0000256" key="5">
    <source>
        <dbReference type="RuleBase" id="RU000688"/>
    </source>
</evidence>
<dbReference type="GeneID" id="106174555"/>
<feature type="domain" description="G-protein coupled receptors family 1 profile" evidence="7">
    <location>
        <begin position="92"/>
        <end position="360"/>
    </location>
</feature>
<dbReference type="PROSITE" id="PS50262">
    <property type="entry name" value="G_PROTEIN_RECEP_F1_2"/>
    <property type="match status" value="1"/>
</dbReference>
<keyword evidence="3 6" id="KW-1133">Transmembrane helix</keyword>
<dbReference type="PANTHER" id="PTHR46641:SF2">
    <property type="entry name" value="FMRFAMIDE RECEPTOR"/>
    <property type="match status" value="1"/>
</dbReference>
<dbReference type="InterPro" id="IPR052954">
    <property type="entry name" value="GPCR-Ligand_Int"/>
</dbReference>
<dbReference type="PANTHER" id="PTHR46641">
    <property type="entry name" value="FMRFAMIDE RECEPTOR-RELATED"/>
    <property type="match status" value="1"/>
</dbReference>
<feature type="transmembrane region" description="Helical" evidence="6">
    <location>
        <begin position="113"/>
        <end position="136"/>
    </location>
</feature>
<dbReference type="AlphaFoldDB" id="A0A2R2MLG5"/>
<feature type="transmembrane region" description="Helical" evidence="6">
    <location>
        <begin position="339"/>
        <end position="363"/>
    </location>
</feature>
<sequence>MENLTEHVTTALANVTSSFLGEIATTIVDQLDDTTWEMTTTQGGSGSGGFWAAVERFPNGTHRGREAGNLNFFNFIMLSCISSVVCLVGICGNTLAFLVFLREKKKGPSSIILQALAVSDNLILINTLVEFSFAFFYPHTGLLEDYFFAHRQFSLYTYPLHYIFITSSTWLLVLLTIHRYIAVCKPLHAKKMSSVKHARIQAAGVFLFSIAFNMPKFFDVKDVGITYLTSYNDDMSYKTVLQKNFALKISYRIVLTTLVMYIIPIGAMAIMNGKLISKLRESKKQRLAMGKTSTDRDSINHILVAVVIIFMCCTTPIFFSQIVMSFVDFLPRNVLMNYFYFIPFLFLLVAVNAALNFFVYTLIGQKFQILEKL</sequence>
<evidence type="ECO:0000256" key="1">
    <source>
        <dbReference type="ARBA" id="ARBA00004370"/>
    </source>
</evidence>
<dbReference type="InterPro" id="IPR017452">
    <property type="entry name" value="GPCR_Rhodpsn_7TM"/>
</dbReference>
<comment type="subcellular location">
    <subcellularLocation>
        <location evidence="1">Membrane</location>
    </subcellularLocation>
</comment>
<evidence type="ECO:0000256" key="2">
    <source>
        <dbReference type="ARBA" id="ARBA00022692"/>
    </source>
</evidence>
<accession>A0A2R2MLG5</accession>
<evidence type="ECO:0000256" key="3">
    <source>
        <dbReference type="ARBA" id="ARBA00022989"/>
    </source>
</evidence>
<keyword evidence="2 5" id="KW-0812">Transmembrane</keyword>
<dbReference type="CDD" id="cd14978">
    <property type="entry name" value="7tmA_FMRFamide_R-like"/>
    <property type="match status" value="1"/>
</dbReference>
<dbReference type="PROSITE" id="PS00237">
    <property type="entry name" value="G_PROTEIN_RECEP_F1_1"/>
    <property type="match status" value="1"/>
</dbReference>
<name>A0A2R2MLG5_LINAN</name>
<evidence type="ECO:0000313" key="8">
    <source>
        <dbReference type="Proteomes" id="UP000085678"/>
    </source>
</evidence>
<dbReference type="Proteomes" id="UP000085678">
    <property type="component" value="Unplaced"/>
</dbReference>
<proteinExistence type="inferred from homology"/>
<feature type="transmembrane region" description="Helical" evidence="6">
    <location>
        <begin position="156"/>
        <end position="177"/>
    </location>
</feature>
<comment type="similarity">
    <text evidence="5">Belongs to the G-protein coupled receptor 1 family.</text>
</comment>
<gene>
    <name evidence="9" type="primary">LOC106174555</name>
</gene>
<feature type="transmembrane region" description="Helical" evidence="6">
    <location>
        <begin position="298"/>
        <end position="319"/>
    </location>
</feature>
<dbReference type="PRINTS" id="PR00237">
    <property type="entry name" value="GPCRRHODOPSN"/>
</dbReference>
<dbReference type="GO" id="GO:0016020">
    <property type="term" value="C:membrane"/>
    <property type="evidence" value="ECO:0007669"/>
    <property type="project" value="UniProtKB-SubCell"/>
</dbReference>
<protein>
    <submittedName>
        <fullName evidence="9">FMRFamide receptor-like</fullName>
    </submittedName>
</protein>
<dbReference type="InterPro" id="IPR000276">
    <property type="entry name" value="GPCR_Rhodpsn"/>
</dbReference>
<reference evidence="9" key="1">
    <citation type="submission" date="2025-08" db="UniProtKB">
        <authorList>
            <consortium name="RefSeq"/>
        </authorList>
    </citation>
    <scope>IDENTIFICATION</scope>
    <source>
        <tissue evidence="9">Gonads</tissue>
    </source>
</reference>
<keyword evidence="8" id="KW-1185">Reference proteome</keyword>
<dbReference type="OrthoDB" id="6122841at2759"/>
<dbReference type="KEGG" id="lak:106174555"/>
<dbReference type="Gene3D" id="1.20.1070.10">
    <property type="entry name" value="Rhodopsin 7-helix transmembrane proteins"/>
    <property type="match status" value="1"/>
</dbReference>
<dbReference type="InParanoid" id="A0A2R2MLG5"/>
<feature type="transmembrane region" description="Helical" evidence="6">
    <location>
        <begin position="253"/>
        <end position="277"/>
    </location>
</feature>
<dbReference type="RefSeq" id="XP_023931056.1">
    <property type="nucleotide sequence ID" value="XM_024075288.1"/>
</dbReference>
<keyword evidence="4 6" id="KW-0472">Membrane</keyword>